<dbReference type="OrthoDB" id="9789152at2"/>
<dbReference type="InterPro" id="IPR037278">
    <property type="entry name" value="ARFGAP/RecO"/>
</dbReference>
<protein>
    <recommendedName>
        <fullName evidence="4">DNA repair protein RecO</fullName>
    </recommendedName>
    <alternativeName>
        <fullName evidence="4">Recombination protein O</fullName>
    </alternativeName>
</protein>
<dbReference type="InterPro" id="IPR022572">
    <property type="entry name" value="DNA_rep/recomb_RecO_N"/>
</dbReference>
<dbReference type="RefSeq" id="WP_073572488.1">
    <property type="nucleotide sequence ID" value="NZ_FRXN01000004.1"/>
</dbReference>
<organism evidence="6 7">
    <name type="scientific">Algoriphagus zhangzhouensis</name>
    <dbReference type="NCBI Taxonomy" id="1073327"/>
    <lineage>
        <taxon>Bacteria</taxon>
        <taxon>Pseudomonadati</taxon>
        <taxon>Bacteroidota</taxon>
        <taxon>Cytophagia</taxon>
        <taxon>Cytophagales</taxon>
        <taxon>Cyclobacteriaceae</taxon>
        <taxon>Algoriphagus</taxon>
    </lineage>
</organism>
<proteinExistence type="inferred from homology"/>
<dbReference type="GO" id="GO:0006310">
    <property type="term" value="P:DNA recombination"/>
    <property type="evidence" value="ECO:0007669"/>
    <property type="project" value="UniProtKB-UniRule"/>
</dbReference>
<evidence type="ECO:0000259" key="5">
    <source>
        <dbReference type="Pfam" id="PF11967"/>
    </source>
</evidence>
<evidence type="ECO:0000256" key="2">
    <source>
        <dbReference type="ARBA" id="ARBA00023172"/>
    </source>
</evidence>
<sequence length="229" mass="26731">MLKKTEGIVLSSIRYKDTSIIVRIFTRELGLKSYIVNGVRSQGAKSKAALYQPMTILDLVVYEKEKGGLQRISEAKIGFPYQLIPFDFSRSGITMFMAEVAGKSLYDNYQNEWLFDFLKESLIHLDQKSTELKHFPLAFLVHKARFLGFGPDQPEEFFEESRSLPFTAEEIPIIKEYIENLLSDSYSCNFRPEIHLRRQLLDYFLDFYREQLDSVTPWKSIGILRQLMN</sequence>
<dbReference type="Pfam" id="PF11967">
    <property type="entry name" value="RecO_N"/>
    <property type="match status" value="1"/>
</dbReference>
<keyword evidence="2 4" id="KW-0233">DNA recombination</keyword>
<evidence type="ECO:0000256" key="3">
    <source>
        <dbReference type="ARBA" id="ARBA00023204"/>
    </source>
</evidence>
<dbReference type="GO" id="GO:0006302">
    <property type="term" value="P:double-strand break repair"/>
    <property type="evidence" value="ECO:0007669"/>
    <property type="project" value="TreeGrafter"/>
</dbReference>
<feature type="domain" description="DNA replication/recombination mediator RecO N-terminal" evidence="5">
    <location>
        <begin position="1"/>
        <end position="77"/>
    </location>
</feature>
<keyword evidence="3 4" id="KW-0234">DNA repair</keyword>
<name>A0A1M7ZFL7_9BACT</name>
<dbReference type="SUPFAM" id="SSF57863">
    <property type="entry name" value="ArfGap/RecO-like zinc finger"/>
    <property type="match status" value="1"/>
</dbReference>
<dbReference type="GO" id="GO:0043590">
    <property type="term" value="C:bacterial nucleoid"/>
    <property type="evidence" value="ECO:0007669"/>
    <property type="project" value="TreeGrafter"/>
</dbReference>
<evidence type="ECO:0000256" key="4">
    <source>
        <dbReference type="HAMAP-Rule" id="MF_00201"/>
    </source>
</evidence>
<dbReference type="Gene3D" id="2.40.50.140">
    <property type="entry name" value="Nucleic acid-binding proteins"/>
    <property type="match status" value="1"/>
</dbReference>
<comment type="similarity">
    <text evidence="4">Belongs to the RecO family.</text>
</comment>
<gene>
    <name evidence="4" type="primary">recO</name>
    <name evidence="6" type="ORF">SAMN04488108_2840</name>
</gene>
<dbReference type="STRING" id="1073327.SAMN04488108_2840"/>
<dbReference type="Proteomes" id="UP000184609">
    <property type="component" value="Unassembled WGS sequence"/>
</dbReference>
<dbReference type="EMBL" id="FRXN01000004">
    <property type="protein sequence ID" value="SHO63668.1"/>
    <property type="molecule type" value="Genomic_DNA"/>
</dbReference>
<keyword evidence="7" id="KW-1185">Reference proteome</keyword>
<keyword evidence="1 4" id="KW-0227">DNA damage</keyword>
<dbReference type="InterPro" id="IPR012340">
    <property type="entry name" value="NA-bd_OB-fold"/>
</dbReference>
<accession>A0A1M7ZFL7</accession>
<dbReference type="InterPro" id="IPR003717">
    <property type="entry name" value="RecO"/>
</dbReference>
<dbReference type="PANTHER" id="PTHR33991:SF1">
    <property type="entry name" value="DNA REPAIR PROTEIN RECO"/>
    <property type="match status" value="1"/>
</dbReference>
<dbReference type="SUPFAM" id="SSF50249">
    <property type="entry name" value="Nucleic acid-binding proteins"/>
    <property type="match status" value="1"/>
</dbReference>
<dbReference type="AlphaFoldDB" id="A0A1M7ZFL7"/>
<reference evidence="7" key="1">
    <citation type="submission" date="2016-12" db="EMBL/GenBank/DDBJ databases">
        <authorList>
            <person name="Varghese N."/>
            <person name="Submissions S."/>
        </authorList>
    </citation>
    <scope>NUCLEOTIDE SEQUENCE [LARGE SCALE GENOMIC DNA]</scope>
    <source>
        <strain evidence="7">DSM 25035</strain>
    </source>
</reference>
<comment type="function">
    <text evidence="4">Involved in DNA repair and RecF pathway recombination.</text>
</comment>
<evidence type="ECO:0000313" key="6">
    <source>
        <dbReference type="EMBL" id="SHO63668.1"/>
    </source>
</evidence>
<dbReference type="HAMAP" id="MF_00201">
    <property type="entry name" value="RecO"/>
    <property type="match status" value="1"/>
</dbReference>
<dbReference type="NCBIfam" id="TIGR00613">
    <property type="entry name" value="reco"/>
    <property type="match status" value="1"/>
</dbReference>
<dbReference type="PANTHER" id="PTHR33991">
    <property type="entry name" value="DNA REPAIR PROTEIN RECO"/>
    <property type="match status" value="1"/>
</dbReference>
<dbReference type="Pfam" id="PF02565">
    <property type="entry name" value="RecO_C"/>
    <property type="match status" value="1"/>
</dbReference>
<evidence type="ECO:0000256" key="1">
    <source>
        <dbReference type="ARBA" id="ARBA00022763"/>
    </source>
</evidence>
<evidence type="ECO:0000313" key="7">
    <source>
        <dbReference type="Proteomes" id="UP000184609"/>
    </source>
</evidence>